<feature type="compositionally biased region" description="Low complexity" evidence="1">
    <location>
        <begin position="62"/>
        <end position="74"/>
    </location>
</feature>
<proteinExistence type="predicted"/>
<evidence type="ECO:0000256" key="1">
    <source>
        <dbReference type="SAM" id="MobiDB-lite"/>
    </source>
</evidence>
<feature type="compositionally biased region" description="Low complexity" evidence="1">
    <location>
        <begin position="178"/>
        <end position="189"/>
    </location>
</feature>
<sequence length="463" mass="53476">MHRREKEIKGHHRRSKTKPSNTLIKAHVLSVLFLFCFGPVTENPSFSYVFVSAFSSISVQAHPSHSASNNSSPHKTALVQPTDNCEDGGLPRFRPSTARFMKSRNIFQKREHYNEALLNRIISGRTSQCPLWRKRTKRAAATLGIQRNHRTDKDYRDEQENLYKEILTNRPSVPPPTSTLSATATTSSPISEPIGKAIPKLEIVTFSKRKQKLTQKQHDEAKLEWAAKYTSIHTLRQNFGRNRNKLWGDFDVKTTRKLYHTLLPRALLGLYEVGLWSPKDLAPLAFEARVAAKKYARERCILPGRVAAMVYDGFRSWRQWGQWSASGMSWEQVWDKYESQILEEYMEENTHVDIDELQEEITAQICLRILERSCITNEAVDKMFLEDEFSTSEGKVNKRRRNANRDLLKIKSKLDKDMQDLLEANKAIENASSKNRFPFYLNILGGSFEQNLSIQDLWQISTR</sequence>
<accession>A0AAD3H2X2</accession>
<evidence type="ECO:0000313" key="2">
    <source>
        <dbReference type="EMBL" id="GFH48395.1"/>
    </source>
</evidence>
<organism evidence="2 3">
    <name type="scientific">Chaetoceros tenuissimus</name>
    <dbReference type="NCBI Taxonomy" id="426638"/>
    <lineage>
        <taxon>Eukaryota</taxon>
        <taxon>Sar</taxon>
        <taxon>Stramenopiles</taxon>
        <taxon>Ochrophyta</taxon>
        <taxon>Bacillariophyta</taxon>
        <taxon>Coscinodiscophyceae</taxon>
        <taxon>Chaetocerotophycidae</taxon>
        <taxon>Chaetocerotales</taxon>
        <taxon>Chaetocerotaceae</taxon>
        <taxon>Chaetoceros</taxon>
    </lineage>
</organism>
<protein>
    <submittedName>
        <fullName evidence="2">Uncharacterized protein</fullName>
    </submittedName>
</protein>
<dbReference type="EMBL" id="BLLK01000027">
    <property type="protein sequence ID" value="GFH48395.1"/>
    <property type="molecule type" value="Genomic_DNA"/>
</dbReference>
<comment type="caution">
    <text evidence="2">The sequence shown here is derived from an EMBL/GenBank/DDBJ whole genome shotgun (WGS) entry which is preliminary data.</text>
</comment>
<keyword evidence="3" id="KW-1185">Reference proteome</keyword>
<gene>
    <name evidence="2" type="ORF">CTEN210_04871</name>
</gene>
<feature type="region of interest" description="Disordered" evidence="1">
    <location>
        <begin position="170"/>
        <end position="191"/>
    </location>
</feature>
<dbReference type="Proteomes" id="UP001054902">
    <property type="component" value="Unassembled WGS sequence"/>
</dbReference>
<reference evidence="2 3" key="1">
    <citation type="journal article" date="2021" name="Sci. Rep.">
        <title>The genome of the diatom Chaetoceros tenuissimus carries an ancient integrated fragment of an extant virus.</title>
        <authorList>
            <person name="Hongo Y."/>
            <person name="Kimura K."/>
            <person name="Takaki Y."/>
            <person name="Yoshida Y."/>
            <person name="Baba S."/>
            <person name="Kobayashi G."/>
            <person name="Nagasaki K."/>
            <person name="Hano T."/>
            <person name="Tomaru Y."/>
        </authorList>
    </citation>
    <scope>NUCLEOTIDE SEQUENCE [LARGE SCALE GENOMIC DNA]</scope>
    <source>
        <strain evidence="2 3">NIES-3715</strain>
    </source>
</reference>
<feature type="region of interest" description="Disordered" evidence="1">
    <location>
        <begin position="62"/>
        <end position="94"/>
    </location>
</feature>
<evidence type="ECO:0000313" key="3">
    <source>
        <dbReference type="Proteomes" id="UP001054902"/>
    </source>
</evidence>
<dbReference type="AlphaFoldDB" id="A0AAD3H2X2"/>
<name>A0AAD3H2X2_9STRA</name>